<dbReference type="GO" id="GO:0004177">
    <property type="term" value="F:aminopeptidase activity"/>
    <property type="evidence" value="ECO:0007669"/>
    <property type="project" value="UniProtKB-KW"/>
</dbReference>
<feature type="transmembrane region" description="Helical" evidence="1">
    <location>
        <begin position="109"/>
        <end position="133"/>
    </location>
</feature>
<evidence type="ECO:0000256" key="1">
    <source>
        <dbReference type="SAM" id="Phobius"/>
    </source>
</evidence>
<dbReference type="SUPFAM" id="SSF55486">
    <property type="entry name" value="Metalloproteases ('zincins'), catalytic domain"/>
    <property type="match status" value="1"/>
</dbReference>
<feature type="transmembrane region" description="Helical" evidence="1">
    <location>
        <begin position="338"/>
        <end position="356"/>
    </location>
</feature>
<comment type="caution">
    <text evidence="3">The sequence shown here is derived from an EMBL/GenBank/DDBJ whole genome shotgun (WGS) entry which is preliminary data.</text>
</comment>
<keyword evidence="4" id="KW-1185">Reference proteome</keyword>
<organism evidence="3 4">
    <name type="scientific">Terriglobus aquaticus</name>
    <dbReference type="NCBI Taxonomy" id="940139"/>
    <lineage>
        <taxon>Bacteria</taxon>
        <taxon>Pseudomonadati</taxon>
        <taxon>Acidobacteriota</taxon>
        <taxon>Terriglobia</taxon>
        <taxon>Terriglobales</taxon>
        <taxon>Acidobacteriaceae</taxon>
        <taxon>Terriglobus</taxon>
    </lineage>
</organism>
<name>A0ABW9KJN0_9BACT</name>
<protein>
    <submittedName>
        <fullName evidence="3">M1 family aminopeptidase</fullName>
    </submittedName>
</protein>
<dbReference type="Gene3D" id="1.10.390.10">
    <property type="entry name" value="Neutral Protease Domain 2"/>
    <property type="match status" value="1"/>
</dbReference>
<feature type="transmembrane region" description="Helical" evidence="1">
    <location>
        <begin position="61"/>
        <end position="83"/>
    </location>
</feature>
<dbReference type="InterPro" id="IPR027268">
    <property type="entry name" value="Peptidase_M4/M1_CTD_sf"/>
</dbReference>
<feature type="transmembrane region" description="Helical" evidence="1">
    <location>
        <begin position="493"/>
        <end position="514"/>
    </location>
</feature>
<feature type="domain" description="Peptidase M1 membrane alanine aminopeptidase" evidence="2">
    <location>
        <begin position="897"/>
        <end position="1074"/>
    </location>
</feature>
<feature type="transmembrane region" description="Helical" evidence="1">
    <location>
        <begin position="153"/>
        <end position="174"/>
    </location>
</feature>
<feature type="transmembrane region" description="Helical" evidence="1">
    <location>
        <begin position="428"/>
        <end position="455"/>
    </location>
</feature>
<keyword evidence="1" id="KW-0812">Transmembrane</keyword>
<proteinExistence type="predicted"/>
<keyword evidence="1" id="KW-1133">Transmembrane helix</keyword>
<dbReference type="RefSeq" id="WP_263412510.1">
    <property type="nucleotide sequence ID" value="NZ_BAABBH010000001.1"/>
</dbReference>
<dbReference type="Pfam" id="PF12730">
    <property type="entry name" value="ABC2_membrane_4"/>
    <property type="match status" value="1"/>
</dbReference>
<dbReference type="Pfam" id="PF01433">
    <property type="entry name" value="Peptidase_M1"/>
    <property type="match status" value="1"/>
</dbReference>
<accession>A0ABW9KJN0</accession>
<dbReference type="InterPro" id="IPR014782">
    <property type="entry name" value="Peptidase_M1_dom"/>
</dbReference>
<evidence type="ECO:0000259" key="2">
    <source>
        <dbReference type="Pfam" id="PF01433"/>
    </source>
</evidence>
<reference evidence="3 4" key="1">
    <citation type="submission" date="2024-12" db="EMBL/GenBank/DDBJ databases">
        <authorList>
            <person name="Lee Y."/>
        </authorList>
    </citation>
    <scope>NUCLEOTIDE SEQUENCE [LARGE SCALE GENOMIC DNA]</scope>
    <source>
        <strain evidence="3 4">03SUJ4</strain>
    </source>
</reference>
<sequence>MTQFWEFFTFELKLRFKSIATYVYFLLWVTFSFLCVASESFGPVSNSNGKVLLNGPYAISMNDVGSCMFGTIIMAAIFGTSVLRDFQRDTVQILFTKPVSKGAYLGGRWLGSFVTTVFAFSGMMVGTFLGTFAPWADHARIGPNHLWWYLQPFFSLIVLQIFFLGSLFFTVAALTRKIFVVYLQGVAVFMAWIIGVTVYGSTRSLEHFWSGILDPLGNITLDNVARYWTVAEKNTLLLPWDLHSGYSPGVFVYNRLLWSGVGLLALLLLWKLFPMSAEALTAKSQSKRAARQRTAEHEEQKPVRSLVVTALPRVRQVFGTSTTWAQFLSMARLRLRTIFREIPFWAIVGLLIVFAINNGRFAGQVGGENVWPVTYLMLNAVEGSAQLFFYIVATLYAAELVWRERDNHFDGIHDALPMSETVDWLAKLTAIAAVELVLLTVTLLCGVLMQTIAGFHQYDFPMYFKELYLVTFPQLVGFAILAMFVQTIVSNKFIGHGIVIGIFVIVPILYNFGIENTLVLPGQTPVYMLSDMNGFGHFVPALATAILYWVSIFAALGVVSIAYTRRGSDISLKARTHLARMRAARLAPAFAVFALLAIASGGWFYYNSHVLNRYTTAKMRRHEQALYETNFRQYRGVPQLKVTAVDTRVDIDPYQRSVHAVGVFTLQNKTGQPIQEIHLTGDWDVDQNVRFDRPAQTTLTAPLNQYTIYRFATPVAPGDVVTMTADMRHVTRGFRDGNEPAQYAFNGTFFDNGIFPAIGYQDGNELADPRRRREEKLGPLHEMAERGDPVYGRQNHFTGQQADWITYHTVVSTSPDQIALSPGYLQREWQANGRRYFEYSMGSTHVQDFFNYISGRYQVKRDVYQGPNGPVNIEVYYDEHHPYDVDTMIASSKAGLAYDQQFFSPYQFTQYRVIEFPRYRGFAQSFPNTIPYSEAIGFINRVEKPTDVDLTYFVTAHELGHQWWGHQLIGGMVQGSNMMSETYAEYTAYQIMRRKYGDDYMHRVFRHFLDRYLRGRAGEIRHEPPLALVQREPYVWYEKGGQIMYTLADYVGEDKINLALKNFLMQYRYANANNQVDAAGHTTGIAAASQMYPDTRLLVAALREQTPPDLQYLIDDGFNRIVLYDNKALSAKWKKRTDGKYDVTLDVQARKTQADGNGVESPMALNDVIEVGVFTGKKDEEKTLSVRRERMTAEHATYSFVVDQQPTRAGIDPFNKLIDRISDDNMTDVAKE</sequence>
<feature type="transmembrane region" description="Helical" evidence="1">
    <location>
        <begin position="534"/>
        <end position="563"/>
    </location>
</feature>
<keyword evidence="3" id="KW-0031">Aminopeptidase</keyword>
<gene>
    <name evidence="3" type="ORF">ACK2TP_09450</name>
</gene>
<evidence type="ECO:0000313" key="3">
    <source>
        <dbReference type="EMBL" id="MFN2975987.1"/>
    </source>
</evidence>
<keyword evidence="1" id="KW-0472">Membrane</keyword>
<keyword evidence="3" id="KW-0378">Hydrolase</keyword>
<feature type="transmembrane region" description="Helical" evidence="1">
    <location>
        <begin position="181"/>
        <end position="200"/>
    </location>
</feature>
<feature type="transmembrane region" description="Helical" evidence="1">
    <location>
        <begin position="21"/>
        <end position="41"/>
    </location>
</feature>
<dbReference type="EMBL" id="JBJYXY010000001">
    <property type="protein sequence ID" value="MFN2975987.1"/>
    <property type="molecule type" value="Genomic_DNA"/>
</dbReference>
<feature type="transmembrane region" description="Helical" evidence="1">
    <location>
        <begin position="467"/>
        <end position="486"/>
    </location>
</feature>
<evidence type="ECO:0000313" key="4">
    <source>
        <dbReference type="Proteomes" id="UP001634747"/>
    </source>
</evidence>
<keyword evidence="3" id="KW-0645">Protease</keyword>
<feature type="transmembrane region" description="Helical" evidence="1">
    <location>
        <begin position="584"/>
        <end position="606"/>
    </location>
</feature>
<feature type="transmembrane region" description="Helical" evidence="1">
    <location>
        <begin position="376"/>
        <end position="398"/>
    </location>
</feature>
<feature type="transmembrane region" description="Helical" evidence="1">
    <location>
        <begin position="256"/>
        <end position="273"/>
    </location>
</feature>
<dbReference type="Proteomes" id="UP001634747">
    <property type="component" value="Unassembled WGS sequence"/>
</dbReference>